<dbReference type="HOGENOM" id="CLU_009583_2_3_0"/>
<evidence type="ECO:0000313" key="3">
    <source>
        <dbReference type="EMBL" id="EFO80530.1"/>
    </source>
</evidence>
<dbReference type="Gene3D" id="3.40.50.2000">
    <property type="entry name" value="Glycogen Phosphorylase B"/>
    <property type="match status" value="2"/>
</dbReference>
<keyword evidence="4" id="KW-1185">Reference proteome</keyword>
<feature type="domain" description="Glycosyl transferase family 1" evidence="1">
    <location>
        <begin position="206"/>
        <end position="364"/>
    </location>
</feature>
<dbReference type="GO" id="GO:0016758">
    <property type="term" value="F:hexosyltransferase activity"/>
    <property type="evidence" value="ECO:0007669"/>
    <property type="project" value="TreeGrafter"/>
</dbReference>
<dbReference type="InterPro" id="IPR050194">
    <property type="entry name" value="Glycosyltransferase_grp1"/>
</dbReference>
<dbReference type="STRING" id="765420.OSCT_1621"/>
<dbReference type="InterPro" id="IPR028098">
    <property type="entry name" value="Glyco_trans_4-like_N"/>
</dbReference>
<dbReference type="AlphaFoldDB" id="E1IE70"/>
<dbReference type="Pfam" id="PF00534">
    <property type="entry name" value="Glycos_transf_1"/>
    <property type="match status" value="1"/>
</dbReference>
<name>E1IE70_9CHLR</name>
<dbReference type="eggNOG" id="COG0297">
    <property type="taxonomic scope" value="Bacteria"/>
</dbReference>
<evidence type="ECO:0000259" key="2">
    <source>
        <dbReference type="Pfam" id="PF13439"/>
    </source>
</evidence>
<keyword evidence="3" id="KW-0808">Transferase</keyword>
<protein>
    <submittedName>
        <fullName evidence="3">Glycosyl transferase group 1</fullName>
    </submittedName>
</protein>
<gene>
    <name evidence="3" type="ORF">OSCT_1621</name>
</gene>
<evidence type="ECO:0000313" key="4">
    <source>
        <dbReference type="Proteomes" id="UP000054010"/>
    </source>
</evidence>
<comment type="caution">
    <text evidence="3">The sequence shown here is derived from an EMBL/GenBank/DDBJ whole genome shotgun (WGS) entry which is preliminary data.</text>
</comment>
<evidence type="ECO:0000259" key="1">
    <source>
        <dbReference type="Pfam" id="PF00534"/>
    </source>
</evidence>
<feature type="domain" description="Glycosyltransferase subfamily 4-like N-terminal" evidence="2">
    <location>
        <begin position="15"/>
        <end position="189"/>
    </location>
</feature>
<organism evidence="3 4">
    <name type="scientific">Oscillochloris trichoides DG-6</name>
    <dbReference type="NCBI Taxonomy" id="765420"/>
    <lineage>
        <taxon>Bacteria</taxon>
        <taxon>Bacillati</taxon>
        <taxon>Chloroflexota</taxon>
        <taxon>Chloroflexia</taxon>
        <taxon>Chloroflexales</taxon>
        <taxon>Chloroflexineae</taxon>
        <taxon>Oscillochloridaceae</taxon>
        <taxon>Oscillochloris</taxon>
    </lineage>
</organism>
<dbReference type="SUPFAM" id="SSF53756">
    <property type="entry name" value="UDP-Glycosyltransferase/glycogen phosphorylase"/>
    <property type="match status" value="1"/>
</dbReference>
<dbReference type="EMBL" id="ADVR01000051">
    <property type="protein sequence ID" value="EFO80530.1"/>
    <property type="molecule type" value="Genomic_DNA"/>
</dbReference>
<accession>E1IE70</accession>
<dbReference type="OrthoDB" id="9769555at2"/>
<dbReference type="Proteomes" id="UP000054010">
    <property type="component" value="Unassembled WGS sequence"/>
</dbReference>
<sequence length="402" mass="43872">MHVLQLSWEFPPHLVGGMGRHVAELAPALAAAGLRVSVVTPQLRGGPDAEQLAPGLNIYRIPMEYAPGADYPHYVALCNRELERAALSLQGSLGRFDLIHTHDWLTAQSAARLKHLWQTPLIATVHATERGRGRGILHGRAAQQINDQEWLLTYEAWRIIVCSQFMLGEVTDSFHTPSDKIDVVPNGITLIPDPFAASSDEERRTFRRRFLPDDAYLVFYVGRIVAEKGLQVLIEAWPQIMAGANAHLIIAGTGGYREILQAQAEAAGLQDVIHFAGFMSDEERDKIYRVADVAVFPSLYEPFGIVALEASAAGCPLVVSDAGGLAEVVRHGETGMIAAAGDPFALAAAVLDCLHEPEQAQMRAAAAFAEVQRAYTWDIIAASTIQIYARVLAEWQAGNWGK</sequence>
<proteinExistence type="predicted"/>
<dbReference type="Pfam" id="PF13439">
    <property type="entry name" value="Glyco_transf_4"/>
    <property type="match status" value="1"/>
</dbReference>
<reference evidence="3 4" key="1">
    <citation type="journal article" date="2011" name="J. Bacteriol.">
        <title>Draft genome sequence of the anoxygenic filamentous phototrophic bacterium Oscillochloris trichoides subsp. DG-6.</title>
        <authorList>
            <person name="Kuznetsov B.B."/>
            <person name="Ivanovsky R.N."/>
            <person name="Keppen O.I."/>
            <person name="Sukhacheva M.V."/>
            <person name="Bumazhkin B.K."/>
            <person name="Patutina E.O."/>
            <person name="Beletsky A.V."/>
            <person name="Mardanov A.V."/>
            <person name="Baslerov R.V."/>
            <person name="Panteleeva A.N."/>
            <person name="Kolganova T.V."/>
            <person name="Ravin N.V."/>
            <person name="Skryabin K.G."/>
        </authorList>
    </citation>
    <scope>NUCLEOTIDE SEQUENCE [LARGE SCALE GENOMIC DNA]</scope>
    <source>
        <strain evidence="3 4">DG-6</strain>
    </source>
</reference>
<dbReference type="PANTHER" id="PTHR45947:SF3">
    <property type="entry name" value="SULFOQUINOVOSYL TRANSFERASE SQD2"/>
    <property type="match status" value="1"/>
</dbReference>
<dbReference type="CDD" id="cd03801">
    <property type="entry name" value="GT4_PimA-like"/>
    <property type="match status" value="1"/>
</dbReference>
<dbReference type="InterPro" id="IPR001296">
    <property type="entry name" value="Glyco_trans_1"/>
</dbReference>
<dbReference type="PANTHER" id="PTHR45947">
    <property type="entry name" value="SULFOQUINOVOSYL TRANSFERASE SQD2"/>
    <property type="match status" value="1"/>
</dbReference>